<dbReference type="InterPro" id="IPR023606">
    <property type="entry name" value="CoA-Trfase_III_dom_1_sf"/>
</dbReference>
<organism evidence="2 3">
    <name type="scientific">Sulfitobacter porphyrae</name>
    <dbReference type="NCBI Taxonomy" id="1246864"/>
    <lineage>
        <taxon>Bacteria</taxon>
        <taxon>Pseudomonadati</taxon>
        <taxon>Pseudomonadota</taxon>
        <taxon>Alphaproteobacteria</taxon>
        <taxon>Rhodobacterales</taxon>
        <taxon>Roseobacteraceae</taxon>
        <taxon>Sulfitobacter</taxon>
    </lineage>
</organism>
<comment type="caution">
    <text evidence="2">The sequence shown here is derived from an EMBL/GenBank/DDBJ whole genome shotgun (WGS) entry which is preliminary data.</text>
</comment>
<dbReference type="Gene3D" id="3.40.50.10540">
    <property type="entry name" value="Crotonobetainyl-coa:carnitine coa-transferase, domain 1"/>
    <property type="match status" value="1"/>
</dbReference>
<gene>
    <name evidence="2" type="ORF">ACFQFQ_25850</name>
</gene>
<keyword evidence="3" id="KW-1185">Reference proteome</keyword>
<dbReference type="EMBL" id="JBHSWG010000004">
    <property type="protein sequence ID" value="MFC6762159.1"/>
    <property type="molecule type" value="Genomic_DNA"/>
</dbReference>
<protein>
    <submittedName>
        <fullName evidence="2">CaiB/BaiF CoA transferase family protein</fullName>
    </submittedName>
</protein>
<dbReference type="SUPFAM" id="SSF89796">
    <property type="entry name" value="CoA-transferase family III (CaiB/BaiF)"/>
    <property type="match status" value="1"/>
</dbReference>
<sequence>MSNASLGNLRILDLSRILAGPSCTQMLGDLGADIIKIERKGVGDDTRTWGPPFVTPKEGRATESAYYLAANRNKRSVEIDFNDTADLARLLALMETADVVVENFKTGALKKYGLDYSQLAERLPRLVWCSITGFGQTGPNAHRPGYDLLAQGFGGLMSITGEAGGEPMKVGVGITDLCTGLHASVAILAALRHRDATGEGQLIDLALADVQMAMLANQGTNYLTSGTSPTRAGNQHPNIVPYQVFEVRDGHVIVAVGNDEQYKRFCGLIGRPDLAEDPRFVTNPLRIENRQQIVSLIAKTLLDITRDDLLKGMEEKGIPGGPINTVGEALESDQARARGMKIEMAQEYAQSGSVSLIGNPIRMSRTPVTYRFAPPKLGTDTPLAFWADAQPSKI</sequence>
<evidence type="ECO:0000313" key="2">
    <source>
        <dbReference type="EMBL" id="MFC6762159.1"/>
    </source>
</evidence>
<dbReference type="PANTHER" id="PTHR48207">
    <property type="entry name" value="SUCCINATE--HYDROXYMETHYLGLUTARATE COA-TRANSFERASE"/>
    <property type="match status" value="1"/>
</dbReference>
<dbReference type="Proteomes" id="UP001596353">
    <property type="component" value="Unassembled WGS sequence"/>
</dbReference>
<keyword evidence="1 2" id="KW-0808">Transferase</keyword>
<dbReference type="PANTHER" id="PTHR48207:SF3">
    <property type="entry name" value="SUCCINATE--HYDROXYMETHYLGLUTARATE COA-TRANSFERASE"/>
    <property type="match status" value="1"/>
</dbReference>
<evidence type="ECO:0000313" key="3">
    <source>
        <dbReference type="Proteomes" id="UP001596353"/>
    </source>
</evidence>
<dbReference type="GO" id="GO:0016740">
    <property type="term" value="F:transferase activity"/>
    <property type="evidence" value="ECO:0007669"/>
    <property type="project" value="UniProtKB-KW"/>
</dbReference>
<name>A0ABW2B9H8_9RHOB</name>
<dbReference type="Pfam" id="PF02515">
    <property type="entry name" value="CoA_transf_3"/>
    <property type="match status" value="1"/>
</dbReference>
<reference evidence="3" key="1">
    <citation type="journal article" date="2019" name="Int. J. Syst. Evol. Microbiol.">
        <title>The Global Catalogue of Microorganisms (GCM) 10K type strain sequencing project: providing services to taxonomists for standard genome sequencing and annotation.</title>
        <authorList>
            <consortium name="The Broad Institute Genomics Platform"/>
            <consortium name="The Broad Institute Genome Sequencing Center for Infectious Disease"/>
            <person name="Wu L."/>
            <person name="Ma J."/>
        </authorList>
    </citation>
    <scope>NUCLEOTIDE SEQUENCE [LARGE SCALE GENOMIC DNA]</scope>
    <source>
        <strain evidence="3">CCUG 66188</strain>
    </source>
</reference>
<dbReference type="InterPro" id="IPR050483">
    <property type="entry name" value="CoA-transferase_III_domain"/>
</dbReference>
<dbReference type="InterPro" id="IPR044855">
    <property type="entry name" value="CoA-Trfase_III_dom3_sf"/>
</dbReference>
<dbReference type="Gene3D" id="3.30.1540.10">
    <property type="entry name" value="formyl-coa transferase, domain 3"/>
    <property type="match status" value="1"/>
</dbReference>
<proteinExistence type="predicted"/>
<evidence type="ECO:0000256" key="1">
    <source>
        <dbReference type="ARBA" id="ARBA00022679"/>
    </source>
</evidence>
<dbReference type="InterPro" id="IPR003673">
    <property type="entry name" value="CoA-Trfase_fam_III"/>
</dbReference>
<accession>A0ABW2B9H8</accession>